<evidence type="ECO:0000313" key="1">
    <source>
        <dbReference type="EMBL" id="REH00229.1"/>
    </source>
</evidence>
<protein>
    <submittedName>
        <fullName evidence="1">Carbonic anhydrase/acetyltransferase-like protein (Isoleucine patch superfamily)</fullName>
    </submittedName>
</protein>
<dbReference type="PANTHER" id="PTHR13061">
    <property type="entry name" value="DYNACTIN SUBUNIT P25"/>
    <property type="match status" value="1"/>
</dbReference>
<dbReference type="InterPro" id="IPR047324">
    <property type="entry name" value="LbH_gamma_CA-like"/>
</dbReference>
<dbReference type="RefSeq" id="WP_115811388.1">
    <property type="nucleotide sequence ID" value="NZ_QUNI01000003.1"/>
</dbReference>
<gene>
    <name evidence="1" type="ORF">C8P67_103205</name>
</gene>
<keyword evidence="1" id="KW-0808">Transferase</keyword>
<dbReference type="EMBL" id="QUNI01000003">
    <property type="protein sequence ID" value="REH00229.1"/>
    <property type="molecule type" value="Genomic_DNA"/>
</dbReference>
<dbReference type="PANTHER" id="PTHR13061:SF29">
    <property type="entry name" value="GAMMA CARBONIC ANHYDRASE-LIKE 1, MITOCHONDRIAL-RELATED"/>
    <property type="match status" value="1"/>
</dbReference>
<dbReference type="OrthoDB" id="9803036at2"/>
<dbReference type="InterPro" id="IPR001451">
    <property type="entry name" value="Hexapep"/>
</dbReference>
<organism evidence="1 2">
    <name type="scientific">Flavobacterium aquicola</name>
    <dbReference type="NCBI Taxonomy" id="1682742"/>
    <lineage>
        <taxon>Bacteria</taxon>
        <taxon>Pseudomonadati</taxon>
        <taxon>Bacteroidota</taxon>
        <taxon>Flavobacteriia</taxon>
        <taxon>Flavobacteriales</taxon>
        <taxon>Flavobacteriaceae</taxon>
        <taxon>Flavobacterium</taxon>
    </lineage>
</organism>
<comment type="caution">
    <text evidence="1">The sequence shown here is derived from an EMBL/GenBank/DDBJ whole genome shotgun (WGS) entry which is preliminary data.</text>
</comment>
<dbReference type="Pfam" id="PF00132">
    <property type="entry name" value="Hexapep"/>
    <property type="match status" value="1"/>
</dbReference>
<proteinExistence type="predicted"/>
<accession>A0A3E0EQ02</accession>
<dbReference type="SUPFAM" id="SSF51161">
    <property type="entry name" value="Trimeric LpxA-like enzymes"/>
    <property type="match status" value="1"/>
</dbReference>
<dbReference type="AlphaFoldDB" id="A0A3E0EQ02"/>
<name>A0A3E0EQ02_9FLAO</name>
<dbReference type="GO" id="GO:0016740">
    <property type="term" value="F:transferase activity"/>
    <property type="evidence" value="ECO:0007669"/>
    <property type="project" value="UniProtKB-KW"/>
</dbReference>
<dbReference type="Gene3D" id="2.160.10.10">
    <property type="entry name" value="Hexapeptide repeat proteins"/>
    <property type="match status" value="1"/>
</dbReference>
<reference evidence="1 2" key="1">
    <citation type="submission" date="2018-08" db="EMBL/GenBank/DDBJ databases">
        <title>Genomic Encyclopedia of Archaeal and Bacterial Type Strains, Phase II (KMG-II): from individual species to whole genera.</title>
        <authorList>
            <person name="Goeker M."/>
        </authorList>
    </citation>
    <scope>NUCLEOTIDE SEQUENCE [LARGE SCALE GENOMIC DNA]</scope>
    <source>
        <strain evidence="1 2">DSM 100880</strain>
    </source>
</reference>
<dbReference type="InterPro" id="IPR011004">
    <property type="entry name" value="Trimer_LpxA-like_sf"/>
</dbReference>
<dbReference type="CDD" id="cd04645">
    <property type="entry name" value="LbH_gamma_CA_like"/>
    <property type="match status" value="1"/>
</dbReference>
<evidence type="ECO:0000313" key="2">
    <source>
        <dbReference type="Proteomes" id="UP000257136"/>
    </source>
</evidence>
<keyword evidence="2" id="KW-1185">Reference proteome</keyword>
<dbReference type="InterPro" id="IPR050484">
    <property type="entry name" value="Transf_Hexapept/Carb_Anhydrase"/>
</dbReference>
<sequence length="172" mass="18527">MIIKPVNGKSPTIPEDCYVAENATIVGDVTFGTECSVWFNAVIRGDVNFITIGNKVNIQDGAVVHCTYQKHPTIIGNNVSIGHNAIVHGCTIHDNVLIGMGAIVMDNCIVESNSIIGAGSVITQNTVVESGTIWAGVPAKKVKDIDQSNFAGEIERISNNYVMYSSWFKEDN</sequence>
<dbReference type="Proteomes" id="UP000257136">
    <property type="component" value="Unassembled WGS sequence"/>
</dbReference>